<dbReference type="Proteomes" id="UP000825935">
    <property type="component" value="Chromosome 10"/>
</dbReference>
<gene>
    <name evidence="2" type="ORF">KP509_10G072100</name>
</gene>
<dbReference type="AlphaFoldDB" id="A0A8T2TWE7"/>
<accession>A0A8T2TWE7</accession>
<feature type="compositionally biased region" description="Polar residues" evidence="1">
    <location>
        <begin position="49"/>
        <end position="59"/>
    </location>
</feature>
<feature type="region of interest" description="Disordered" evidence="1">
    <location>
        <begin position="40"/>
        <end position="63"/>
    </location>
</feature>
<name>A0A8T2TWE7_CERRI</name>
<comment type="caution">
    <text evidence="2">The sequence shown here is derived from an EMBL/GenBank/DDBJ whole genome shotgun (WGS) entry which is preliminary data.</text>
</comment>
<feature type="compositionally biased region" description="Basic residues" evidence="1">
    <location>
        <begin position="583"/>
        <end position="599"/>
    </location>
</feature>
<evidence type="ECO:0000313" key="3">
    <source>
        <dbReference type="Proteomes" id="UP000825935"/>
    </source>
</evidence>
<evidence type="ECO:0000256" key="1">
    <source>
        <dbReference type="SAM" id="MobiDB-lite"/>
    </source>
</evidence>
<reference evidence="2" key="1">
    <citation type="submission" date="2021-08" db="EMBL/GenBank/DDBJ databases">
        <title>WGS assembly of Ceratopteris richardii.</title>
        <authorList>
            <person name="Marchant D.B."/>
            <person name="Chen G."/>
            <person name="Jenkins J."/>
            <person name="Shu S."/>
            <person name="Leebens-Mack J."/>
            <person name="Grimwood J."/>
            <person name="Schmutz J."/>
            <person name="Soltis P."/>
            <person name="Soltis D."/>
            <person name="Chen Z.-H."/>
        </authorList>
    </citation>
    <scope>NUCLEOTIDE SEQUENCE</scope>
    <source>
        <strain evidence="2">Whitten #5841</strain>
        <tissue evidence="2">Leaf</tissue>
    </source>
</reference>
<proteinExistence type="predicted"/>
<evidence type="ECO:0000313" key="2">
    <source>
        <dbReference type="EMBL" id="KAH7428031.1"/>
    </source>
</evidence>
<feature type="compositionally biased region" description="Low complexity" evidence="1">
    <location>
        <begin position="565"/>
        <end position="576"/>
    </location>
</feature>
<protein>
    <submittedName>
        <fullName evidence="2">Uncharacterized protein</fullName>
    </submittedName>
</protein>
<keyword evidence="3" id="KW-1185">Reference proteome</keyword>
<feature type="compositionally biased region" description="Polar residues" evidence="1">
    <location>
        <begin position="547"/>
        <end position="557"/>
    </location>
</feature>
<sequence>MEGNRSSDRFAGDGPAVDSMGGFPASFFGVADAEYPDRRRDDQFHGYVPSSTAGGSTSTRQRRYHYGYSGHDDQQHACEGDVGGIEEQLNRVNLVFSAAKAALHAFWRASMAKAVIEADGYAGSEAAYCQVKAALRSQATASVAWVLAAAEMVAQQQSEVDNIEADDIASSAGNFQLPQYPRTTSATGFRHSRGCYGNGSSRSTDQSYYAAGHGAYGARPVRRPSGGGYDMTSTLGSFSSYKDVHGNRPRSAQRWEWRPIHTLGASNCSTAGGAGSNPASSCKFGAPSESASAIMQPSHSLLTPAVGGRARALRSRGPPTPGHPLGVPAITLSSLMPPIINCRISDTPYNEGTSSVLLRTSNPASCSLSQLDSAASLPGAIAADPEQPFCKIFDLAAASRQPNRSLYLSNPIIRTPTAWTSCNTGPSHSRLNISSEGVSDFAIDIIDDETLVEPFNRRTHVVKISDGCTTVDAEKDKSTQDLELDEENHDETNEKIYRRGLSLPTRLESELDGKSAGKQGVLPPHPPSQAPCDTVGKPSGLPGAAMATSTSSVVNNVDQRDSETEQPSDSQQPSDQLNSGSKNQKKQSRRKHRRVSSPN</sequence>
<feature type="region of interest" description="Disordered" evidence="1">
    <location>
        <begin position="474"/>
        <end position="599"/>
    </location>
</feature>
<organism evidence="2 3">
    <name type="scientific">Ceratopteris richardii</name>
    <name type="common">Triangle waterfern</name>
    <dbReference type="NCBI Taxonomy" id="49495"/>
    <lineage>
        <taxon>Eukaryota</taxon>
        <taxon>Viridiplantae</taxon>
        <taxon>Streptophyta</taxon>
        <taxon>Embryophyta</taxon>
        <taxon>Tracheophyta</taxon>
        <taxon>Polypodiopsida</taxon>
        <taxon>Polypodiidae</taxon>
        <taxon>Polypodiales</taxon>
        <taxon>Pteridineae</taxon>
        <taxon>Pteridaceae</taxon>
        <taxon>Parkerioideae</taxon>
        <taxon>Ceratopteris</taxon>
    </lineage>
</organism>
<dbReference type="EMBL" id="CM035415">
    <property type="protein sequence ID" value="KAH7428031.1"/>
    <property type="molecule type" value="Genomic_DNA"/>
</dbReference>